<dbReference type="InterPro" id="IPR036259">
    <property type="entry name" value="MFS_trans_sf"/>
</dbReference>
<dbReference type="Proteomes" id="UP000701801">
    <property type="component" value="Unassembled WGS sequence"/>
</dbReference>
<dbReference type="PANTHER" id="PTHR23502:SF60">
    <property type="entry name" value="MAJOR FACILITATOR SUPERFAMILY (MFS) PROFILE DOMAIN-CONTAINING PROTEIN-RELATED"/>
    <property type="match status" value="1"/>
</dbReference>
<dbReference type="InterPro" id="IPR005829">
    <property type="entry name" value="Sugar_transporter_CS"/>
</dbReference>
<feature type="transmembrane region" description="Helical" evidence="6">
    <location>
        <begin position="373"/>
        <end position="396"/>
    </location>
</feature>
<dbReference type="GO" id="GO:0022857">
    <property type="term" value="F:transmembrane transporter activity"/>
    <property type="evidence" value="ECO:0007669"/>
    <property type="project" value="InterPro"/>
</dbReference>
<feature type="domain" description="Major facilitator superfamily (MFS) profile" evidence="7">
    <location>
        <begin position="63"/>
        <end position="469"/>
    </location>
</feature>
<dbReference type="GO" id="GO:0140115">
    <property type="term" value="P:export across plasma membrane"/>
    <property type="evidence" value="ECO:0007669"/>
    <property type="project" value="UniProtKB-ARBA"/>
</dbReference>
<accession>A0A9N9LHD1</accession>
<dbReference type="InterPro" id="IPR011701">
    <property type="entry name" value="MFS"/>
</dbReference>
<reference evidence="8" key="1">
    <citation type="submission" date="2021-07" db="EMBL/GenBank/DDBJ databases">
        <authorList>
            <person name="Durling M."/>
        </authorList>
    </citation>
    <scope>NUCLEOTIDE SEQUENCE</scope>
</reference>
<keyword evidence="9" id="KW-1185">Reference proteome</keyword>
<dbReference type="PANTHER" id="PTHR23502">
    <property type="entry name" value="MAJOR FACILITATOR SUPERFAMILY"/>
    <property type="match status" value="1"/>
</dbReference>
<dbReference type="Gene3D" id="1.20.1720.10">
    <property type="entry name" value="Multidrug resistance protein D"/>
    <property type="match status" value="1"/>
</dbReference>
<gene>
    <name evidence="8" type="ORF">HYALB_00005376</name>
</gene>
<dbReference type="PROSITE" id="PS50850">
    <property type="entry name" value="MFS"/>
    <property type="match status" value="1"/>
</dbReference>
<dbReference type="GO" id="GO:0016020">
    <property type="term" value="C:membrane"/>
    <property type="evidence" value="ECO:0007669"/>
    <property type="project" value="UniProtKB-SubCell"/>
</dbReference>
<keyword evidence="3 6" id="KW-1133">Transmembrane helix</keyword>
<feature type="transmembrane region" description="Helical" evidence="6">
    <location>
        <begin position="159"/>
        <end position="180"/>
    </location>
</feature>
<evidence type="ECO:0000256" key="5">
    <source>
        <dbReference type="SAM" id="MobiDB-lite"/>
    </source>
</evidence>
<feature type="transmembrane region" description="Helical" evidence="6">
    <location>
        <begin position="271"/>
        <end position="288"/>
    </location>
</feature>
<evidence type="ECO:0000256" key="1">
    <source>
        <dbReference type="ARBA" id="ARBA00004141"/>
    </source>
</evidence>
<evidence type="ECO:0000256" key="6">
    <source>
        <dbReference type="SAM" id="Phobius"/>
    </source>
</evidence>
<evidence type="ECO:0000256" key="2">
    <source>
        <dbReference type="ARBA" id="ARBA00022692"/>
    </source>
</evidence>
<dbReference type="AlphaFoldDB" id="A0A9N9LHD1"/>
<proteinExistence type="predicted"/>
<name>A0A9N9LHD1_9HELO</name>
<evidence type="ECO:0000313" key="8">
    <source>
        <dbReference type="EMBL" id="CAG8972607.1"/>
    </source>
</evidence>
<dbReference type="Pfam" id="PF07690">
    <property type="entry name" value="MFS_1"/>
    <property type="match status" value="2"/>
</dbReference>
<dbReference type="Gene3D" id="1.20.1250.20">
    <property type="entry name" value="MFS general substrate transporter like domains"/>
    <property type="match status" value="1"/>
</dbReference>
<dbReference type="EMBL" id="CAJVRM010000049">
    <property type="protein sequence ID" value="CAG8972607.1"/>
    <property type="molecule type" value="Genomic_DNA"/>
</dbReference>
<feature type="transmembrane region" description="Helical" evidence="6">
    <location>
        <begin position="308"/>
        <end position="328"/>
    </location>
</feature>
<feature type="transmembrane region" description="Helical" evidence="6">
    <location>
        <begin position="100"/>
        <end position="117"/>
    </location>
</feature>
<dbReference type="SUPFAM" id="SSF103473">
    <property type="entry name" value="MFS general substrate transporter"/>
    <property type="match status" value="1"/>
</dbReference>
<evidence type="ECO:0000256" key="4">
    <source>
        <dbReference type="ARBA" id="ARBA00023136"/>
    </source>
</evidence>
<dbReference type="PROSITE" id="PS00216">
    <property type="entry name" value="SUGAR_TRANSPORT_1"/>
    <property type="match status" value="1"/>
</dbReference>
<dbReference type="GO" id="GO:0042908">
    <property type="term" value="P:xenobiotic transport"/>
    <property type="evidence" value="ECO:0007669"/>
    <property type="project" value="UniProtKB-ARBA"/>
</dbReference>
<sequence length="476" mass="53071">MAKIEQSRQHELDEEIQKPSDTSAPGGEDYPKQESDSDTFLICFGPDDREDPKNWSKGRKRGMTLAMSATGFNRIMISTMMAPAITTIAKDLRMTTTESTMALSVYVLASAFGPLVIGPLSEMYGRKRIVHITNIWFLVWNLICGFANSKGLLLASRLFAGFGASAVYSVAYCVLVHIYLSPFLVPPLVRSWVGLLSTIRIGDGSFGPRRFFRGSRRYARFRSLMRPTRRYFCVDEQFNSDNKPVIHATIPKTRPTNPAAHPSRNYTTASLIQAILGGIGYGLLYFALSSFSNLFVSAYNQSISISGLHYIALCAGELVGSQICGPLMDYVYAAIKARARELSPELRIPLLLPTLVFTPIRLFLYGWSAEYHLTWVLVDIGTLLFALGMQVFDITLRAYVMDAYPDHVSSASAAAQLFRSLSAFAFPLFSDHMYKVLGYGWGNSLLAFMYFGVALPSTCILWRYGARLREKNTASY</sequence>
<evidence type="ECO:0000259" key="7">
    <source>
        <dbReference type="PROSITE" id="PS50850"/>
    </source>
</evidence>
<feature type="transmembrane region" description="Helical" evidence="6">
    <location>
        <begin position="348"/>
        <end position="367"/>
    </location>
</feature>
<evidence type="ECO:0000313" key="9">
    <source>
        <dbReference type="Proteomes" id="UP000701801"/>
    </source>
</evidence>
<organism evidence="8 9">
    <name type="scientific">Hymenoscyphus albidus</name>
    <dbReference type="NCBI Taxonomy" id="595503"/>
    <lineage>
        <taxon>Eukaryota</taxon>
        <taxon>Fungi</taxon>
        <taxon>Dikarya</taxon>
        <taxon>Ascomycota</taxon>
        <taxon>Pezizomycotina</taxon>
        <taxon>Leotiomycetes</taxon>
        <taxon>Helotiales</taxon>
        <taxon>Helotiaceae</taxon>
        <taxon>Hymenoscyphus</taxon>
    </lineage>
</organism>
<feature type="transmembrane region" description="Helical" evidence="6">
    <location>
        <begin position="441"/>
        <end position="462"/>
    </location>
</feature>
<comment type="subcellular location">
    <subcellularLocation>
        <location evidence="1">Membrane</location>
        <topology evidence="1">Multi-pass membrane protein</topology>
    </subcellularLocation>
</comment>
<protein>
    <recommendedName>
        <fullName evidence="7">Major facilitator superfamily (MFS) profile domain-containing protein</fullName>
    </recommendedName>
</protein>
<keyword evidence="2 6" id="KW-0812">Transmembrane</keyword>
<feature type="compositionally biased region" description="Basic and acidic residues" evidence="5">
    <location>
        <begin position="1"/>
        <end position="18"/>
    </location>
</feature>
<keyword evidence="4 6" id="KW-0472">Membrane</keyword>
<evidence type="ECO:0000256" key="3">
    <source>
        <dbReference type="ARBA" id="ARBA00022989"/>
    </source>
</evidence>
<dbReference type="OrthoDB" id="6770063at2759"/>
<feature type="region of interest" description="Disordered" evidence="5">
    <location>
        <begin position="1"/>
        <end position="39"/>
    </location>
</feature>
<comment type="caution">
    <text evidence="8">The sequence shown here is derived from an EMBL/GenBank/DDBJ whole genome shotgun (WGS) entry which is preliminary data.</text>
</comment>
<dbReference type="InterPro" id="IPR020846">
    <property type="entry name" value="MFS_dom"/>
</dbReference>